<sequence length="413" mass="41069">MPWAGLSALAVAGFVTLLTEAVPAGLLPQLSDGLGVSRAMAGQLVTVYAAGSMLAAIPLTALTRRRPRRPVLLATIAAVAAANALTACSPWFALTFTGRLVAGLGAGLQWAMLAGYAMRLVPAPARGRALAVAMAGVPVALAFGVPAGTFLGTALGWRAAFAVMAALGVAVAVWVRCCVPALDGEAAGRSLPVRRVLALPGVAAILVAGFAFEVGHTNLYTYIAPFLGRSGLQERVGVVLLAFGIASILGLWITGTLIDRRLRTVVVTVFAALAAVMIVLAAAGTRPGVVLAATVVWGLALGAAPTVLQAASARAAGESVEITQSLLVTMLNAGMAAGPLLGGGLVAATGVAPLPWASAAVLTGVLVVAVLARRHAFPATVPPVPAPAATPAPPVPGPADGAAARSAPPPTGR</sequence>
<feature type="transmembrane region" description="Helical" evidence="7">
    <location>
        <begin position="196"/>
        <end position="216"/>
    </location>
</feature>
<keyword evidence="10" id="KW-1185">Reference proteome</keyword>
<dbReference type="InterPro" id="IPR050189">
    <property type="entry name" value="MFS_Efflux_Transporters"/>
</dbReference>
<name>A0A7W3QM28_ACTNM</name>
<feature type="transmembrane region" description="Helical" evidence="7">
    <location>
        <begin position="265"/>
        <end position="283"/>
    </location>
</feature>
<dbReference type="InterPro" id="IPR036259">
    <property type="entry name" value="MFS_trans_sf"/>
</dbReference>
<feature type="transmembrane region" description="Helical" evidence="7">
    <location>
        <begin position="130"/>
        <end position="151"/>
    </location>
</feature>
<dbReference type="PROSITE" id="PS50850">
    <property type="entry name" value="MFS"/>
    <property type="match status" value="1"/>
</dbReference>
<evidence type="ECO:0000256" key="6">
    <source>
        <dbReference type="SAM" id="MobiDB-lite"/>
    </source>
</evidence>
<dbReference type="EMBL" id="JACJIA010000003">
    <property type="protein sequence ID" value="MBA8951583.1"/>
    <property type="molecule type" value="Genomic_DNA"/>
</dbReference>
<gene>
    <name evidence="9" type="ORF">HNR61_003214</name>
</gene>
<dbReference type="SUPFAM" id="SSF103473">
    <property type="entry name" value="MFS general substrate transporter"/>
    <property type="match status" value="1"/>
</dbReference>
<dbReference type="Pfam" id="PF07690">
    <property type="entry name" value="MFS_1"/>
    <property type="match status" value="1"/>
</dbReference>
<dbReference type="GO" id="GO:0005886">
    <property type="term" value="C:plasma membrane"/>
    <property type="evidence" value="ECO:0007669"/>
    <property type="project" value="UniProtKB-SubCell"/>
</dbReference>
<protein>
    <submittedName>
        <fullName evidence="9">Putative MFS family arabinose efflux permease</fullName>
    </submittedName>
</protein>
<dbReference type="Proteomes" id="UP000572680">
    <property type="component" value="Unassembled WGS sequence"/>
</dbReference>
<dbReference type="PANTHER" id="PTHR43124:SF3">
    <property type="entry name" value="CHLORAMPHENICOL EFFLUX PUMP RV0191"/>
    <property type="match status" value="1"/>
</dbReference>
<comment type="subcellular location">
    <subcellularLocation>
        <location evidence="1">Cell membrane</location>
        <topology evidence="1">Multi-pass membrane protein</topology>
    </subcellularLocation>
</comment>
<feature type="transmembrane region" description="Helical" evidence="7">
    <location>
        <begin position="71"/>
        <end position="94"/>
    </location>
</feature>
<dbReference type="AlphaFoldDB" id="A0A7W3QM28"/>
<organism evidence="9 10">
    <name type="scientific">Actinomadura namibiensis</name>
    <dbReference type="NCBI Taxonomy" id="182080"/>
    <lineage>
        <taxon>Bacteria</taxon>
        <taxon>Bacillati</taxon>
        <taxon>Actinomycetota</taxon>
        <taxon>Actinomycetes</taxon>
        <taxon>Streptosporangiales</taxon>
        <taxon>Thermomonosporaceae</taxon>
        <taxon>Actinomadura</taxon>
    </lineage>
</organism>
<keyword evidence="3 7" id="KW-0812">Transmembrane</keyword>
<dbReference type="PANTHER" id="PTHR43124">
    <property type="entry name" value="PURINE EFFLUX PUMP PBUE"/>
    <property type="match status" value="1"/>
</dbReference>
<feature type="transmembrane region" description="Helical" evidence="7">
    <location>
        <begin position="157"/>
        <end position="175"/>
    </location>
</feature>
<evidence type="ECO:0000256" key="3">
    <source>
        <dbReference type="ARBA" id="ARBA00022692"/>
    </source>
</evidence>
<evidence type="ECO:0000256" key="5">
    <source>
        <dbReference type="ARBA" id="ARBA00023136"/>
    </source>
</evidence>
<dbReference type="InterPro" id="IPR020846">
    <property type="entry name" value="MFS_dom"/>
</dbReference>
<feature type="transmembrane region" description="Helical" evidence="7">
    <location>
        <begin position="236"/>
        <end position="258"/>
    </location>
</feature>
<dbReference type="CDD" id="cd17324">
    <property type="entry name" value="MFS_NepI_like"/>
    <property type="match status" value="1"/>
</dbReference>
<keyword evidence="5 7" id="KW-0472">Membrane</keyword>
<evidence type="ECO:0000259" key="8">
    <source>
        <dbReference type="PROSITE" id="PS50850"/>
    </source>
</evidence>
<feature type="transmembrane region" description="Helical" evidence="7">
    <location>
        <begin position="100"/>
        <end position="118"/>
    </location>
</feature>
<feature type="transmembrane region" description="Helical" evidence="7">
    <location>
        <begin position="45"/>
        <end position="62"/>
    </location>
</feature>
<evidence type="ECO:0000256" key="4">
    <source>
        <dbReference type="ARBA" id="ARBA00022989"/>
    </source>
</evidence>
<dbReference type="InterPro" id="IPR011701">
    <property type="entry name" value="MFS"/>
</dbReference>
<evidence type="ECO:0000313" key="10">
    <source>
        <dbReference type="Proteomes" id="UP000572680"/>
    </source>
</evidence>
<proteinExistence type="predicted"/>
<feature type="region of interest" description="Disordered" evidence="6">
    <location>
        <begin position="382"/>
        <end position="413"/>
    </location>
</feature>
<feature type="domain" description="Major facilitator superfamily (MFS) profile" evidence="8">
    <location>
        <begin position="5"/>
        <end position="376"/>
    </location>
</feature>
<keyword evidence="4 7" id="KW-1133">Transmembrane helix</keyword>
<evidence type="ECO:0000256" key="1">
    <source>
        <dbReference type="ARBA" id="ARBA00004651"/>
    </source>
</evidence>
<keyword evidence="2" id="KW-1003">Cell membrane</keyword>
<dbReference type="Gene3D" id="1.20.1250.20">
    <property type="entry name" value="MFS general substrate transporter like domains"/>
    <property type="match status" value="1"/>
</dbReference>
<accession>A0A7W3QM28</accession>
<dbReference type="RefSeq" id="WP_246442685.1">
    <property type="nucleotide sequence ID" value="NZ_BAAALP010000029.1"/>
</dbReference>
<feature type="compositionally biased region" description="Pro residues" evidence="6">
    <location>
        <begin position="382"/>
        <end position="397"/>
    </location>
</feature>
<feature type="transmembrane region" description="Helical" evidence="7">
    <location>
        <begin position="289"/>
        <end position="313"/>
    </location>
</feature>
<feature type="transmembrane region" description="Helical" evidence="7">
    <location>
        <begin position="325"/>
        <end position="348"/>
    </location>
</feature>
<evidence type="ECO:0000256" key="2">
    <source>
        <dbReference type="ARBA" id="ARBA00022475"/>
    </source>
</evidence>
<evidence type="ECO:0000256" key="7">
    <source>
        <dbReference type="SAM" id="Phobius"/>
    </source>
</evidence>
<dbReference type="GO" id="GO:0022857">
    <property type="term" value="F:transmembrane transporter activity"/>
    <property type="evidence" value="ECO:0007669"/>
    <property type="project" value="InterPro"/>
</dbReference>
<reference evidence="9 10" key="1">
    <citation type="submission" date="2020-08" db="EMBL/GenBank/DDBJ databases">
        <title>Genomic Encyclopedia of Type Strains, Phase IV (KMG-IV): sequencing the most valuable type-strain genomes for metagenomic binning, comparative biology and taxonomic classification.</title>
        <authorList>
            <person name="Goeker M."/>
        </authorList>
    </citation>
    <scope>NUCLEOTIDE SEQUENCE [LARGE SCALE GENOMIC DNA]</scope>
    <source>
        <strain evidence="9 10">DSM 44197</strain>
    </source>
</reference>
<comment type="caution">
    <text evidence="9">The sequence shown here is derived from an EMBL/GenBank/DDBJ whole genome shotgun (WGS) entry which is preliminary data.</text>
</comment>
<feature type="transmembrane region" description="Helical" evidence="7">
    <location>
        <begin position="354"/>
        <end position="372"/>
    </location>
</feature>
<evidence type="ECO:0000313" key="9">
    <source>
        <dbReference type="EMBL" id="MBA8951583.1"/>
    </source>
</evidence>